<feature type="region of interest" description="Disordered" evidence="1">
    <location>
        <begin position="311"/>
        <end position="349"/>
    </location>
</feature>
<evidence type="ECO:0000256" key="1">
    <source>
        <dbReference type="SAM" id="MobiDB-lite"/>
    </source>
</evidence>
<feature type="compositionally biased region" description="Low complexity" evidence="1">
    <location>
        <begin position="39"/>
        <end position="48"/>
    </location>
</feature>
<evidence type="ECO:0000313" key="2">
    <source>
        <dbReference type="EMBL" id="KAJ8430639.1"/>
    </source>
</evidence>
<accession>A0A9Q1JTA5</accession>
<dbReference type="Proteomes" id="UP001153076">
    <property type="component" value="Unassembled WGS sequence"/>
</dbReference>
<dbReference type="EMBL" id="JAKOGI010000776">
    <property type="protein sequence ID" value="KAJ8430639.1"/>
    <property type="molecule type" value="Genomic_DNA"/>
</dbReference>
<protein>
    <submittedName>
        <fullName evidence="2">Uncharacterized protein</fullName>
    </submittedName>
</protein>
<evidence type="ECO:0000313" key="3">
    <source>
        <dbReference type="Proteomes" id="UP001153076"/>
    </source>
</evidence>
<feature type="region of interest" description="Disordered" evidence="1">
    <location>
        <begin position="266"/>
        <end position="299"/>
    </location>
</feature>
<feature type="compositionally biased region" description="Acidic residues" evidence="1">
    <location>
        <begin position="337"/>
        <end position="349"/>
    </location>
</feature>
<organism evidence="2 3">
    <name type="scientific">Carnegiea gigantea</name>
    <dbReference type="NCBI Taxonomy" id="171969"/>
    <lineage>
        <taxon>Eukaryota</taxon>
        <taxon>Viridiplantae</taxon>
        <taxon>Streptophyta</taxon>
        <taxon>Embryophyta</taxon>
        <taxon>Tracheophyta</taxon>
        <taxon>Spermatophyta</taxon>
        <taxon>Magnoliopsida</taxon>
        <taxon>eudicotyledons</taxon>
        <taxon>Gunneridae</taxon>
        <taxon>Pentapetalae</taxon>
        <taxon>Caryophyllales</taxon>
        <taxon>Cactineae</taxon>
        <taxon>Cactaceae</taxon>
        <taxon>Cactoideae</taxon>
        <taxon>Echinocereeae</taxon>
        <taxon>Carnegiea</taxon>
    </lineage>
</organism>
<reference evidence="2" key="1">
    <citation type="submission" date="2022-04" db="EMBL/GenBank/DDBJ databases">
        <title>Carnegiea gigantea Genome sequencing and assembly v2.</title>
        <authorList>
            <person name="Copetti D."/>
            <person name="Sanderson M.J."/>
            <person name="Burquez A."/>
            <person name="Wojciechowski M.F."/>
        </authorList>
    </citation>
    <scope>NUCLEOTIDE SEQUENCE</scope>
    <source>
        <strain evidence="2">SGP5-SGP5p</strain>
        <tissue evidence="2">Aerial part</tissue>
    </source>
</reference>
<proteinExistence type="predicted"/>
<comment type="caution">
    <text evidence="2">The sequence shown here is derived from an EMBL/GenBank/DDBJ whole genome shotgun (WGS) entry which is preliminary data.</text>
</comment>
<gene>
    <name evidence="2" type="ORF">Cgig2_032159</name>
</gene>
<feature type="region of interest" description="Disordered" evidence="1">
    <location>
        <begin position="1"/>
        <end position="79"/>
    </location>
</feature>
<sequence length="349" mass="39370">MSTDLQFPTPAITDRPFPPYSTPPTRAGILRSNTPPAKSSVGGVSCGVESEEKEWSTTPTAAENKLPVPTSPPPAPKRPRVEFRACKRRLDFFDTAHTKEVDDFFTTRFAEIQSRRLAKKSVFQRRSAAVKILWAEEIQATMMEFYFYGRQQTRSEKPYLHNLATFNGGAEEPDVLRLIARGRRRCRGEEEREDAGRRSILWWSTMPWNWACAVEHALVLRDALINLSCHSFECGSRFTEQAYVTLSCIEPGDMIPTAITEDLARQREEERPCELSSRPRGQGYHVDQASAGSSYKPTSIYHLEGKDSDEVLFHHEDPGDADLDDLDHTAPLYGEGLVEDAIDDEDSAI</sequence>
<dbReference type="AlphaFoldDB" id="A0A9Q1JTA5"/>
<name>A0A9Q1JTA5_9CARY</name>
<keyword evidence="3" id="KW-1185">Reference proteome</keyword>